<evidence type="ECO:0000313" key="1">
    <source>
        <dbReference type="EMBL" id="QQP54718.1"/>
    </source>
</evidence>
<reference evidence="2" key="1">
    <citation type="submission" date="2021-01" db="EMBL/GenBank/DDBJ databases">
        <title>Caligus Genome Assembly.</title>
        <authorList>
            <person name="Gallardo-Escarate C."/>
        </authorList>
    </citation>
    <scope>NUCLEOTIDE SEQUENCE [LARGE SCALE GENOMIC DNA]</scope>
</reference>
<protein>
    <submittedName>
        <fullName evidence="1">LOC101310879</fullName>
    </submittedName>
</protein>
<dbReference type="OrthoDB" id="6382518at2759"/>
<dbReference type="InterPro" id="IPR036404">
    <property type="entry name" value="Jacalin-like_lectin_dom_sf"/>
</dbReference>
<accession>A0A7T8KF09</accession>
<organism evidence="1 2">
    <name type="scientific">Caligus rogercresseyi</name>
    <name type="common">Sea louse</name>
    <dbReference type="NCBI Taxonomy" id="217165"/>
    <lineage>
        <taxon>Eukaryota</taxon>
        <taxon>Metazoa</taxon>
        <taxon>Ecdysozoa</taxon>
        <taxon>Arthropoda</taxon>
        <taxon>Crustacea</taxon>
        <taxon>Multicrustacea</taxon>
        <taxon>Hexanauplia</taxon>
        <taxon>Copepoda</taxon>
        <taxon>Siphonostomatoida</taxon>
        <taxon>Caligidae</taxon>
        <taxon>Caligus</taxon>
    </lineage>
</organism>
<dbReference type="Proteomes" id="UP000595437">
    <property type="component" value="Chromosome 5"/>
</dbReference>
<evidence type="ECO:0000313" key="2">
    <source>
        <dbReference type="Proteomes" id="UP000595437"/>
    </source>
</evidence>
<dbReference type="AlphaFoldDB" id="A0A7T8KF09"/>
<feature type="non-terminal residue" evidence="1">
    <location>
        <position position="83"/>
    </location>
</feature>
<sequence length="83" mass="9404">VKRKKVSLKDDTIVRVTGRASPYNINRLTLHTANGKVHGPFGERQHKESRVCSCIHFGDNWFWGSSSIRELPLEAIGIMKKEA</sequence>
<dbReference type="SUPFAM" id="SSF51101">
    <property type="entry name" value="Mannose-binding lectins"/>
    <property type="match status" value="1"/>
</dbReference>
<name>A0A7T8KF09_CALRO</name>
<dbReference type="EMBL" id="CP045894">
    <property type="protein sequence ID" value="QQP54718.1"/>
    <property type="molecule type" value="Genomic_DNA"/>
</dbReference>
<proteinExistence type="predicted"/>
<gene>
    <name evidence="1" type="ORF">FKW44_007638</name>
</gene>
<dbReference type="Gene3D" id="2.100.10.30">
    <property type="entry name" value="Jacalin-like lectin domain"/>
    <property type="match status" value="1"/>
</dbReference>
<keyword evidence="2" id="KW-1185">Reference proteome</keyword>